<accession>A0A6N9NJX4</accession>
<keyword evidence="1" id="KW-0812">Transmembrane</keyword>
<keyword evidence="3" id="KW-1185">Reference proteome</keyword>
<dbReference type="GO" id="GO:0016788">
    <property type="term" value="F:hydrolase activity, acting on ester bonds"/>
    <property type="evidence" value="ECO:0007669"/>
    <property type="project" value="UniProtKB-ARBA"/>
</dbReference>
<dbReference type="Gene3D" id="3.40.50.1110">
    <property type="entry name" value="SGNH hydrolase"/>
    <property type="match status" value="1"/>
</dbReference>
<feature type="transmembrane region" description="Helical" evidence="1">
    <location>
        <begin position="12"/>
        <end position="30"/>
    </location>
</feature>
<dbReference type="Proteomes" id="UP000470771">
    <property type="component" value="Unassembled WGS sequence"/>
</dbReference>
<name>A0A6N9NJX4_9FLAO</name>
<reference evidence="2 3" key="1">
    <citation type="submission" date="2019-12" db="EMBL/GenBank/DDBJ databases">
        <authorList>
            <person name="Zhao J."/>
        </authorList>
    </citation>
    <scope>NUCLEOTIDE SEQUENCE [LARGE SCALE GENOMIC DNA]</scope>
    <source>
        <strain evidence="2 3">S-15</strain>
    </source>
</reference>
<dbReference type="EMBL" id="WWNE01000006">
    <property type="protein sequence ID" value="NBG66164.1"/>
    <property type="molecule type" value="Genomic_DNA"/>
</dbReference>
<proteinExistence type="predicted"/>
<evidence type="ECO:0000313" key="2">
    <source>
        <dbReference type="EMBL" id="NBG66164.1"/>
    </source>
</evidence>
<sequence length="426" mass="49057">MGTKFLKQLRLLVFFPFLVLGVGLVCSFSINSKSILIGTLVLTVGGVLSARIGGKGTGLSLMVSALVFVYLCGEGVFYTINPYLSASGFNKKATEFDPIRGYRWLGNNVRSFRTRMGITVYDNRFYPNNEGWIMDQEYSYIKNDSTKKRWMILGDSFIAGIMLKTNLPNRAQQLLNDSIGNKEVELYSFAVDGGGIMNWFNIFFKEIIPNYEFDGIILAPYADNLYRDFMIMLIDTNGFMGRIDSVDWSEGVIPKMSDFKELKSYNNVYSDIEIEHFLSHPLKPFDWALKKQLKSHILRFGKNENSNTEDVKTISQLNGRMGLKKFTQLDSIISWCQSNQKQFVLASIPSREELKNTLYGERNQHKVDMDIIAKEYQLDYFDGYSVFKGLNNDEVDRHWLKYDGHWNQKGSDRYTVELVKYLMNCQ</sequence>
<dbReference type="AlphaFoldDB" id="A0A6N9NJX4"/>
<feature type="transmembrane region" description="Helical" evidence="1">
    <location>
        <begin position="61"/>
        <end position="80"/>
    </location>
</feature>
<dbReference type="InterPro" id="IPR036514">
    <property type="entry name" value="SGNH_hydro_sf"/>
</dbReference>
<feature type="transmembrane region" description="Helical" evidence="1">
    <location>
        <begin position="36"/>
        <end position="54"/>
    </location>
</feature>
<evidence type="ECO:0000313" key="3">
    <source>
        <dbReference type="Proteomes" id="UP000470771"/>
    </source>
</evidence>
<comment type="caution">
    <text evidence="2">The sequence shown here is derived from an EMBL/GenBank/DDBJ whole genome shotgun (WGS) entry which is preliminary data.</text>
</comment>
<protein>
    <recommendedName>
        <fullName evidence="4">SGNH/GDSL hydrolase family protein</fullName>
    </recommendedName>
</protein>
<dbReference type="SUPFAM" id="SSF52266">
    <property type="entry name" value="SGNH hydrolase"/>
    <property type="match status" value="1"/>
</dbReference>
<keyword evidence="1" id="KW-1133">Transmembrane helix</keyword>
<keyword evidence="1" id="KW-0472">Membrane</keyword>
<organism evidence="2 3">
    <name type="scientific">Acidiluteibacter ferrifornacis</name>
    <dbReference type="NCBI Taxonomy" id="2692424"/>
    <lineage>
        <taxon>Bacteria</taxon>
        <taxon>Pseudomonadati</taxon>
        <taxon>Bacteroidota</taxon>
        <taxon>Flavobacteriia</taxon>
        <taxon>Flavobacteriales</taxon>
        <taxon>Cryomorphaceae</taxon>
        <taxon>Acidiluteibacter</taxon>
    </lineage>
</organism>
<dbReference type="RefSeq" id="WP_160633106.1">
    <property type="nucleotide sequence ID" value="NZ_WWNE01000006.1"/>
</dbReference>
<evidence type="ECO:0008006" key="4">
    <source>
        <dbReference type="Google" id="ProtNLM"/>
    </source>
</evidence>
<evidence type="ECO:0000256" key="1">
    <source>
        <dbReference type="SAM" id="Phobius"/>
    </source>
</evidence>
<gene>
    <name evidence="2" type="ORF">GQN54_08530</name>
</gene>